<evidence type="ECO:0000313" key="1">
    <source>
        <dbReference type="EMBL" id="CAD8084051.1"/>
    </source>
</evidence>
<organism evidence="1 2">
    <name type="scientific">Paramecium primaurelia</name>
    <dbReference type="NCBI Taxonomy" id="5886"/>
    <lineage>
        <taxon>Eukaryota</taxon>
        <taxon>Sar</taxon>
        <taxon>Alveolata</taxon>
        <taxon>Ciliophora</taxon>
        <taxon>Intramacronucleata</taxon>
        <taxon>Oligohymenophorea</taxon>
        <taxon>Peniculida</taxon>
        <taxon>Parameciidae</taxon>
        <taxon>Paramecium</taxon>
    </lineage>
</organism>
<comment type="caution">
    <text evidence="1">The sequence shown here is derived from an EMBL/GenBank/DDBJ whole genome shotgun (WGS) entry which is preliminary data.</text>
</comment>
<sequence>MEKLWFIIIKKRNIMIINIIGIKEKQLKHQKMKDICYQFESFQMRNKKKTCNFFVLESSLYGFICCQFWQL</sequence>
<protein>
    <submittedName>
        <fullName evidence="1">Uncharacterized protein</fullName>
    </submittedName>
</protein>
<keyword evidence="2" id="KW-1185">Reference proteome</keyword>
<dbReference type="Proteomes" id="UP000688137">
    <property type="component" value="Unassembled WGS sequence"/>
</dbReference>
<name>A0A8S1N1E0_PARPR</name>
<dbReference type="EMBL" id="CAJJDM010000074">
    <property type="protein sequence ID" value="CAD8084051.1"/>
    <property type="molecule type" value="Genomic_DNA"/>
</dbReference>
<proteinExistence type="predicted"/>
<evidence type="ECO:0000313" key="2">
    <source>
        <dbReference type="Proteomes" id="UP000688137"/>
    </source>
</evidence>
<reference evidence="1" key="1">
    <citation type="submission" date="2021-01" db="EMBL/GenBank/DDBJ databases">
        <authorList>
            <consortium name="Genoscope - CEA"/>
            <person name="William W."/>
        </authorList>
    </citation>
    <scope>NUCLEOTIDE SEQUENCE</scope>
</reference>
<gene>
    <name evidence="1" type="ORF">PPRIM_AZ9-3.1.T0710152</name>
</gene>
<dbReference type="AlphaFoldDB" id="A0A8S1N1E0"/>
<accession>A0A8S1N1E0</accession>